<accession>Q7UNP9</accession>
<name>Q7UNP9_RHOBA</name>
<sequence length="214" mass="24405">MRALVAATIASFFRVASPNPRVGRSATEVFQHRAWRWQRRCTVGTALAQPKIATGLATFDDLAASVAALRSQTFEFAFQAARLARLARWIHQLTTSAASATKSFGPVELWTASFAVWFLARASRITTAAIDRSWSHHVWIHRRDGLVREPRYRCGHVLDLSRLIRRMVKHQRFFCSVFRRSSLSPTPQQRIQVRVNIGGDQRKGHHTKESEERT</sequence>
<keyword evidence="2" id="KW-1185">Reference proteome</keyword>
<dbReference type="STRING" id="243090.RB7447"/>
<dbReference type="EnsemblBacteria" id="CAD75369">
    <property type="protein sequence ID" value="CAD75369"/>
    <property type="gene ID" value="RB7447"/>
</dbReference>
<reference evidence="1 2" key="1">
    <citation type="journal article" date="2003" name="Proc. Natl. Acad. Sci. U.S.A.">
        <title>Complete genome sequence of the marine planctomycete Pirellula sp. strain 1.</title>
        <authorList>
            <person name="Gloeckner F.O."/>
            <person name="Kube M."/>
            <person name="Bauer M."/>
            <person name="Teeling H."/>
            <person name="Lombardot T."/>
            <person name="Ludwig W."/>
            <person name="Gade D."/>
            <person name="Beck A."/>
            <person name="Borzym K."/>
            <person name="Heitmann K."/>
            <person name="Rabus R."/>
            <person name="Schlesner H."/>
            <person name="Amann R."/>
            <person name="Reinhardt R."/>
        </authorList>
    </citation>
    <scope>NUCLEOTIDE SEQUENCE [LARGE SCALE GENOMIC DNA]</scope>
    <source>
        <strain evidence="2">DSM 10527 / NCIMB 13988 / SH1</strain>
    </source>
</reference>
<dbReference type="HOGENOM" id="CLU_1288031_0_0_0"/>
<gene>
    <name evidence="1" type="ordered locus">RB7447</name>
</gene>
<dbReference type="InParanoid" id="Q7UNP9"/>
<proteinExistence type="predicted"/>
<dbReference type="Proteomes" id="UP000001025">
    <property type="component" value="Chromosome"/>
</dbReference>
<evidence type="ECO:0000313" key="1">
    <source>
        <dbReference type="EMBL" id="CAD75369.1"/>
    </source>
</evidence>
<organism evidence="1 2">
    <name type="scientific">Rhodopirellula baltica (strain DSM 10527 / NCIMB 13988 / SH1)</name>
    <dbReference type="NCBI Taxonomy" id="243090"/>
    <lineage>
        <taxon>Bacteria</taxon>
        <taxon>Pseudomonadati</taxon>
        <taxon>Planctomycetota</taxon>
        <taxon>Planctomycetia</taxon>
        <taxon>Pirellulales</taxon>
        <taxon>Pirellulaceae</taxon>
        <taxon>Rhodopirellula</taxon>
    </lineage>
</organism>
<protein>
    <submittedName>
        <fullName evidence="1">Uncharacterized protein</fullName>
    </submittedName>
</protein>
<dbReference type="KEGG" id="rba:RB7447"/>
<dbReference type="AlphaFoldDB" id="Q7UNP9"/>
<dbReference type="EMBL" id="BX294146">
    <property type="protein sequence ID" value="CAD75369.1"/>
    <property type="molecule type" value="Genomic_DNA"/>
</dbReference>
<evidence type="ECO:0000313" key="2">
    <source>
        <dbReference type="Proteomes" id="UP000001025"/>
    </source>
</evidence>